<dbReference type="Proteomes" id="UP000186922">
    <property type="component" value="Unassembled WGS sequence"/>
</dbReference>
<dbReference type="GO" id="GO:0060537">
    <property type="term" value="P:muscle tissue development"/>
    <property type="evidence" value="ECO:0007669"/>
    <property type="project" value="UniProtKB-ARBA"/>
</dbReference>
<evidence type="ECO:0000256" key="4">
    <source>
        <dbReference type="ARBA" id="ARBA00022737"/>
    </source>
</evidence>
<sequence>MPFIAPESAKCPKCGKSVYSAEERLAAGLKWHKTCFKCDMCNKLLDSVNVAEHEGHLFCKICYGRKHGPKGYGFGMGAGTLSMDMGAQFGNTSSQMSNVPQTGMQF</sequence>
<evidence type="ECO:0000313" key="11">
    <source>
        <dbReference type="Proteomes" id="UP000186922"/>
    </source>
</evidence>
<evidence type="ECO:0000256" key="2">
    <source>
        <dbReference type="ARBA" id="ARBA00022541"/>
    </source>
</evidence>
<dbReference type="Gene3D" id="2.10.110.10">
    <property type="entry name" value="Cysteine Rich Protein"/>
    <property type="match status" value="1"/>
</dbReference>
<comment type="caution">
    <text evidence="10">The sequence shown here is derived from an EMBL/GenBank/DDBJ whole genome shotgun (WGS) entry which is preliminary data.</text>
</comment>
<dbReference type="InterPro" id="IPR001781">
    <property type="entry name" value="Znf_LIM"/>
</dbReference>
<evidence type="ECO:0000256" key="6">
    <source>
        <dbReference type="ARBA" id="ARBA00023038"/>
    </source>
</evidence>
<evidence type="ECO:0000259" key="9">
    <source>
        <dbReference type="PROSITE" id="PS50023"/>
    </source>
</evidence>
<keyword evidence="11" id="KW-1185">Reference proteome</keyword>
<evidence type="ECO:0000313" key="10">
    <source>
        <dbReference type="EMBL" id="GAU97454.1"/>
    </source>
</evidence>
<dbReference type="PANTHER" id="PTHR24215:SF35">
    <property type="entry name" value="MUSCLE LIM PROTEIN MLP84B"/>
    <property type="match status" value="1"/>
</dbReference>
<dbReference type="STRING" id="947166.A0A1D1V724"/>
<protein>
    <recommendedName>
        <fullName evidence="9">LIM zinc-binding domain-containing protein</fullName>
    </recommendedName>
</protein>
<keyword evidence="3 8" id="KW-0479">Metal-binding</keyword>
<evidence type="ECO:0000256" key="3">
    <source>
        <dbReference type="ARBA" id="ARBA00022723"/>
    </source>
</evidence>
<keyword evidence="4" id="KW-0677">Repeat</keyword>
<dbReference type="SUPFAM" id="SSF57716">
    <property type="entry name" value="Glucocorticoid receptor-like (DNA-binding domain)"/>
    <property type="match status" value="2"/>
</dbReference>
<dbReference type="GO" id="GO:0030018">
    <property type="term" value="C:Z disc"/>
    <property type="evidence" value="ECO:0007669"/>
    <property type="project" value="TreeGrafter"/>
</dbReference>
<evidence type="ECO:0000256" key="5">
    <source>
        <dbReference type="ARBA" id="ARBA00022833"/>
    </source>
</evidence>
<dbReference type="AlphaFoldDB" id="A0A1D1V724"/>
<dbReference type="EMBL" id="BDGG01000004">
    <property type="protein sequence ID" value="GAU97454.1"/>
    <property type="molecule type" value="Genomic_DNA"/>
</dbReference>
<dbReference type="PROSITE" id="PS50023">
    <property type="entry name" value="LIM_DOMAIN_2"/>
    <property type="match status" value="1"/>
</dbReference>
<dbReference type="GO" id="GO:0007517">
    <property type="term" value="P:muscle organ development"/>
    <property type="evidence" value="ECO:0007669"/>
    <property type="project" value="UniProtKB-KW"/>
</dbReference>
<keyword evidence="6 8" id="KW-0440">LIM domain</keyword>
<dbReference type="GO" id="GO:0046872">
    <property type="term" value="F:metal ion binding"/>
    <property type="evidence" value="ECO:0007669"/>
    <property type="project" value="UniProtKB-KW"/>
</dbReference>
<dbReference type="CDD" id="cd09404">
    <property type="entry name" value="LIM1_MLP84B_like"/>
    <property type="match status" value="1"/>
</dbReference>
<accession>A0A1D1V724</accession>
<evidence type="ECO:0000256" key="7">
    <source>
        <dbReference type="ARBA" id="ARBA00023242"/>
    </source>
</evidence>
<dbReference type="OrthoDB" id="1679758at2759"/>
<gene>
    <name evidence="10" type="primary">RvY_08743-1</name>
    <name evidence="10" type="synonym">RvY_08743.1</name>
    <name evidence="10" type="ORF">RvY_08743</name>
</gene>
<dbReference type="PANTHER" id="PTHR24215">
    <property type="entry name" value="RHO-GTPASE-ACTIVATING PROTEIN LRG1"/>
    <property type="match status" value="1"/>
</dbReference>
<dbReference type="PROSITE" id="PS00478">
    <property type="entry name" value="LIM_DOMAIN_1"/>
    <property type="match status" value="1"/>
</dbReference>
<keyword evidence="7" id="KW-0539">Nucleus</keyword>
<dbReference type="SMART" id="SM00132">
    <property type="entry name" value="LIM"/>
    <property type="match status" value="1"/>
</dbReference>
<dbReference type="GO" id="GO:0008307">
    <property type="term" value="F:structural constituent of muscle"/>
    <property type="evidence" value="ECO:0007669"/>
    <property type="project" value="TreeGrafter"/>
</dbReference>
<dbReference type="GO" id="GO:0045214">
    <property type="term" value="P:sarcomere organization"/>
    <property type="evidence" value="ECO:0007669"/>
    <property type="project" value="TreeGrafter"/>
</dbReference>
<feature type="domain" description="LIM zinc-binding" evidence="9">
    <location>
        <begin position="9"/>
        <end position="69"/>
    </location>
</feature>
<dbReference type="Pfam" id="PF00412">
    <property type="entry name" value="LIM"/>
    <property type="match status" value="1"/>
</dbReference>
<reference evidence="10 11" key="1">
    <citation type="journal article" date="2016" name="Nat. Commun.">
        <title>Extremotolerant tardigrade genome and improved radiotolerance of human cultured cells by tardigrade-unique protein.</title>
        <authorList>
            <person name="Hashimoto T."/>
            <person name="Horikawa D.D."/>
            <person name="Saito Y."/>
            <person name="Kuwahara H."/>
            <person name="Kozuka-Hata H."/>
            <person name="Shin-I T."/>
            <person name="Minakuchi Y."/>
            <person name="Ohishi K."/>
            <person name="Motoyama A."/>
            <person name="Aizu T."/>
            <person name="Enomoto A."/>
            <person name="Kondo K."/>
            <person name="Tanaka S."/>
            <person name="Hara Y."/>
            <person name="Koshikawa S."/>
            <person name="Sagara H."/>
            <person name="Miura T."/>
            <person name="Yokobori S."/>
            <person name="Miyagawa K."/>
            <person name="Suzuki Y."/>
            <person name="Kubo T."/>
            <person name="Oyama M."/>
            <person name="Kohara Y."/>
            <person name="Fujiyama A."/>
            <person name="Arakawa K."/>
            <person name="Katayama T."/>
            <person name="Toyoda A."/>
            <person name="Kunieda T."/>
        </authorList>
    </citation>
    <scope>NUCLEOTIDE SEQUENCE [LARGE SCALE GENOMIC DNA]</scope>
    <source>
        <strain evidence="10 11">YOKOZUNA-1</strain>
    </source>
</reference>
<dbReference type="GO" id="GO:0042805">
    <property type="term" value="F:actinin binding"/>
    <property type="evidence" value="ECO:0007669"/>
    <property type="project" value="TreeGrafter"/>
</dbReference>
<evidence type="ECO:0000256" key="8">
    <source>
        <dbReference type="PROSITE-ProRule" id="PRU00125"/>
    </source>
</evidence>
<dbReference type="FunFam" id="2.10.110.10:FF:000001">
    <property type="entry name" value="Cysteine and glycine-rich protein 1"/>
    <property type="match status" value="1"/>
</dbReference>
<organism evidence="10 11">
    <name type="scientific">Ramazzottius varieornatus</name>
    <name type="common">Water bear</name>
    <name type="synonym">Tardigrade</name>
    <dbReference type="NCBI Taxonomy" id="947166"/>
    <lineage>
        <taxon>Eukaryota</taxon>
        <taxon>Metazoa</taxon>
        <taxon>Ecdysozoa</taxon>
        <taxon>Tardigrada</taxon>
        <taxon>Eutardigrada</taxon>
        <taxon>Parachela</taxon>
        <taxon>Hypsibioidea</taxon>
        <taxon>Ramazzottiidae</taxon>
        <taxon>Ramazzottius</taxon>
    </lineage>
</organism>
<proteinExistence type="predicted"/>
<keyword evidence="5 8" id="KW-0862">Zinc</keyword>
<name>A0A1D1V724_RAMVA</name>
<keyword evidence="2" id="KW-0517">Myogenesis</keyword>
<dbReference type="GO" id="GO:0005634">
    <property type="term" value="C:nucleus"/>
    <property type="evidence" value="ECO:0007669"/>
    <property type="project" value="UniProtKB-SubCell"/>
</dbReference>
<evidence type="ECO:0000256" key="1">
    <source>
        <dbReference type="ARBA" id="ARBA00004123"/>
    </source>
</evidence>
<comment type="subcellular location">
    <subcellularLocation>
        <location evidence="1">Nucleus</location>
    </subcellularLocation>
</comment>